<keyword evidence="4" id="KW-0546">Nucleotide metabolism</keyword>
<dbReference type="SUPFAM" id="SSF51283">
    <property type="entry name" value="dUTPase-like"/>
    <property type="match status" value="1"/>
</dbReference>
<dbReference type="Pfam" id="PF00692">
    <property type="entry name" value="dUTPase"/>
    <property type="match status" value="1"/>
</dbReference>
<name>A0A8S5MIN2_9CAUD</name>
<evidence type="ECO:0000256" key="3">
    <source>
        <dbReference type="ARBA" id="ARBA00022801"/>
    </source>
</evidence>
<evidence type="ECO:0000313" key="6">
    <source>
        <dbReference type="EMBL" id="DAD81895.1"/>
    </source>
</evidence>
<sequence>MALFKKLSFHFEPVASEHRKHKGEVKLPARGSKNACAYDFYAPADCVVFPHESKMIWTDVKAILSPGYMLMLNVRSSMGKHLVSLANTQGWIDSDYANNPDNDGNIGIMLHNGGDRPYIIHAGDRIVQGMIVKYYMMDDDFVDTYREGGFGSTGK</sequence>
<feature type="domain" description="dUTPase-like" evidence="5">
    <location>
        <begin position="25"/>
        <end position="153"/>
    </location>
</feature>
<dbReference type="PANTHER" id="PTHR11241:SF0">
    <property type="entry name" value="DEOXYURIDINE 5'-TRIPHOSPHATE NUCLEOTIDOHYDROLASE"/>
    <property type="match status" value="1"/>
</dbReference>
<dbReference type="InterPro" id="IPR033704">
    <property type="entry name" value="dUTPase_trimeric"/>
</dbReference>
<dbReference type="InterPro" id="IPR036157">
    <property type="entry name" value="dUTPase-like_sf"/>
</dbReference>
<dbReference type="PANTHER" id="PTHR11241">
    <property type="entry name" value="DEOXYURIDINE 5'-TRIPHOSPHATE NUCLEOTIDOHYDROLASE"/>
    <property type="match status" value="1"/>
</dbReference>
<organism evidence="6">
    <name type="scientific">Siphoviridae sp. ctAvK3</name>
    <dbReference type="NCBI Taxonomy" id="2826184"/>
    <lineage>
        <taxon>Viruses</taxon>
        <taxon>Duplodnaviria</taxon>
        <taxon>Heunggongvirae</taxon>
        <taxon>Uroviricota</taxon>
        <taxon>Caudoviricetes</taxon>
    </lineage>
</organism>
<dbReference type="InterPro" id="IPR029054">
    <property type="entry name" value="dUTPase-like"/>
</dbReference>
<evidence type="ECO:0000256" key="4">
    <source>
        <dbReference type="ARBA" id="ARBA00023080"/>
    </source>
</evidence>
<dbReference type="Gene3D" id="2.70.40.10">
    <property type="match status" value="1"/>
</dbReference>
<evidence type="ECO:0000256" key="2">
    <source>
        <dbReference type="ARBA" id="ARBA00012379"/>
    </source>
</evidence>
<keyword evidence="3" id="KW-0378">Hydrolase</keyword>
<dbReference type="GO" id="GO:0046081">
    <property type="term" value="P:dUTP catabolic process"/>
    <property type="evidence" value="ECO:0007669"/>
    <property type="project" value="InterPro"/>
</dbReference>
<dbReference type="CDD" id="cd07557">
    <property type="entry name" value="trimeric_dUTPase"/>
    <property type="match status" value="1"/>
</dbReference>
<dbReference type="GO" id="GO:0000287">
    <property type="term" value="F:magnesium ion binding"/>
    <property type="evidence" value="ECO:0007669"/>
    <property type="project" value="InterPro"/>
</dbReference>
<reference evidence="6" key="1">
    <citation type="journal article" date="2021" name="Proc. Natl. Acad. Sci. U.S.A.">
        <title>A Catalog of Tens of Thousands of Viruses from Human Metagenomes Reveals Hidden Associations with Chronic Diseases.</title>
        <authorList>
            <person name="Tisza M.J."/>
            <person name="Buck C.B."/>
        </authorList>
    </citation>
    <scope>NUCLEOTIDE SEQUENCE</scope>
    <source>
        <strain evidence="6">CtAvK3</strain>
    </source>
</reference>
<accession>A0A8S5MIN2</accession>
<proteinExistence type="inferred from homology"/>
<protein>
    <recommendedName>
        <fullName evidence="2">dUTP diphosphatase</fullName>
        <ecNumber evidence="2">3.6.1.23</ecNumber>
    </recommendedName>
</protein>
<comment type="similarity">
    <text evidence="1">Belongs to the dUTPase family.</text>
</comment>
<dbReference type="EMBL" id="BK014910">
    <property type="protein sequence ID" value="DAD81895.1"/>
    <property type="molecule type" value="Genomic_DNA"/>
</dbReference>
<dbReference type="EC" id="3.6.1.23" evidence="2"/>
<dbReference type="InterPro" id="IPR008181">
    <property type="entry name" value="dUTPase"/>
</dbReference>
<evidence type="ECO:0000256" key="1">
    <source>
        <dbReference type="ARBA" id="ARBA00006581"/>
    </source>
</evidence>
<dbReference type="GO" id="GO:0006226">
    <property type="term" value="P:dUMP biosynthetic process"/>
    <property type="evidence" value="ECO:0007669"/>
    <property type="project" value="InterPro"/>
</dbReference>
<dbReference type="GO" id="GO:0004170">
    <property type="term" value="F:dUTP diphosphatase activity"/>
    <property type="evidence" value="ECO:0007669"/>
    <property type="project" value="UniProtKB-EC"/>
</dbReference>
<evidence type="ECO:0000259" key="5">
    <source>
        <dbReference type="Pfam" id="PF00692"/>
    </source>
</evidence>